<dbReference type="InterPro" id="IPR006860">
    <property type="entry name" value="FecR"/>
</dbReference>
<gene>
    <name evidence="1" type="ORF">FYJ30_12020</name>
</gene>
<sequence>MKEVKGHIDDLIVDYLTGSLPESAMSELKEWIKASPENKKYFLQQSEIWFSTMNRKLASRYDKDKAFEIFKERLERDRGRGRFFKWYYIAGIVVIFMISVFSYWLGEVNLKKNFEQMVVEAPLGSRTKLYLPDGTLVWLNAGTKMVYSQGFGVDNREVILEGEGYFEVVKNKEIPFLIKTKELDLRVLGTKFNFRDYPEDKEVVVSLLEGKVELDNLLNIGNKNILKPNERALLNKQTGKMEIESVTASNASEWTDGYLFFNEELLPDIVRELERSYNVKIQLADTTLNSFRFYGNFTRREQTIEEVMEVLSSTGKIKYKKEGREITIY</sequence>
<dbReference type="Gene3D" id="3.55.50.30">
    <property type="match status" value="1"/>
</dbReference>
<dbReference type="Pfam" id="PF16344">
    <property type="entry name" value="FecR_C"/>
    <property type="match status" value="1"/>
</dbReference>
<dbReference type="PANTHER" id="PTHR30273">
    <property type="entry name" value="PERIPLASMIC SIGNAL SENSOR AND SIGMA FACTOR ACTIVATOR FECR-RELATED"/>
    <property type="match status" value="1"/>
</dbReference>
<protein>
    <submittedName>
        <fullName evidence="1">FecR family protein</fullName>
    </submittedName>
</protein>
<dbReference type="Gene3D" id="2.60.120.1440">
    <property type="match status" value="1"/>
</dbReference>
<evidence type="ECO:0000313" key="1">
    <source>
        <dbReference type="EMBL" id="MSS49001.1"/>
    </source>
</evidence>
<name>A0A7K0JG68_PHOVU</name>
<dbReference type="EMBL" id="VULU01000021">
    <property type="protein sequence ID" value="MSS49001.1"/>
    <property type="molecule type" value="Genomic_DNA"/>
</dbReference>
<dbReference type="PIRSF" id="PIRSF018266">
    <property type="entry name" value="FecR"/>
    <property type="match status" value="1"/>
</dbReference>
<dbReference type="AlphaFoldDB" id="A0A7K0JG68"/>
<dbReference type="InterPro" id="IPR032508">
    <property type="entry name" value="FecR_C"/>
</dbReference>
<dbReference type="PANTHER" id="PTHR30273:SF2">
    <property type="entry name" value="PROTEIN FECR"/>
    <property type="match status" value="1"/>
</dbReference>
<dbReference type="Proteomes" id="UP000460950">
    <property type="component" value="Unassembled WGS sequence"/>
</dbReference>
<dbReference type="RefSeq" id="WP_154577461.1">
    <property type="nucleotide sequence ID" value="NZ_DAWEEQ010000071.1"/>
</dbReference>
<comment type="caution">
    <text evidence="1">The sequence shown here is derived from an EMBL/GenBank/DDBJ whole genome shotgun (WGS) entry which is preliminary data.</text>
</comment>
<accession>A0A7K0JG68</accession>
<proteinExistence type="predicted"/>
<dbReference type="Pfam" id="PF04773">
    <property type="entry name" value="FecR"/>
    <property type="match status" value="1"/>
</dbReference>
<evidence type="ECO:0000313" key="2">
    <source>
        <dbReference type="Proteomes" id="UP000460950"/>
    </source>
</evidence>
<dbReference type="InterPro" id="IPR012373">
    <property type="entry name" value="Ferrdict_sens_TM"/>
</dbReference>
<reference evidence="1 2" key="1">
    <citation type="submission" date="2019-09" db="EMBL/GenBank/DDBJ databases">
        <title>In-depth cultivation of the pig gut microbiome towards novel bacterial diversity and tailored functional studies.</title>
        <authorList>
            <person name="Wylensek D."/>
            <person name="Hitch T.C.A."/>
            <person name="Clavel T."/>
        </authorList>
    </citation>
    <scope>NUCLEOTIDE SEQUENCE [LARGE SCALE GENOMIC DNA]</scope>
    <source>
        <strain evidence="1 2">WCA-389-WT-3C</strain>
    </source>
</reference>
<organism evidence="1 2">
    <name type="scientific">Phocaeicola vulgatus</name>
    <name type="common">Bacteroides vulgatus</name>
    <dbReference type="NCBI Taxonomy" id="821"/>
    <lineage>
        <taxon>Bacteria</taxon>
        <taxon>Pseudomonadati</taxon>
        <taxon>Bacteroidota</taxon>
        <taxon>Bacteroidia</taxon>
        <taxon>Bacteroidales</taxon>
        <taxon>Bacteroidaceae</taxon>
        <taxon>Phocaeicola</taxon>
    </lineage>
</organism>
<dbReference type="GO" id="GO:0016989">
    <property type="term" value="F:sigma factor antagonist activity"/>
    <property type="evidence" value="ECO:0007669"/>
    <property type="project" value="TreeGrafter"/>
</dbReference>
<dbReference type="FunFam" id="2.60.120.1440:FF:000001">
    <property type="entry name" value="Putative anti-sigma factor"/>
    <property type="match status" value="1"/>
</dbReference>